<dbReference type="EMBL" id="UXUI01007595">
    <property type="protein sequence ID" value="VDD88294.1"/>
    <property type="molecule type" value="Genomic_DNA"/>
</dbReference>
<dbReference type="WBParaSite" id="EVEC_0000372901-mRNA-1">
    <property type="protein sequence ID" value="EVEC_0000372901-mRNA-1"/>
    <property type="gene ID" value="EVEC_0000372901"/>
</dbReference>
<sequence length="176" mass="19903">MLPRQKPREIFLFGNDEALKQIQAIEGSASLKEFSDDANGKTTLLSSKVQKWRLPTVHEFLYTCGNALTLDGFSNMFTTSFTSERLVRIGGVIDAGFVLRIQRPSLRECSGYRVPDVEALMRTITLAVATYQKALTCSFHKRFFSKNFGVARLRFLREIFHPTKAVGPSVKWSFDA</sequence>
<protein>
    <submittedName>
        <fullName evidence="3">DDE Tnp4 domain-containing protein</fullName>
    </submittedName>
</protein>
<name>A0A0N4V1A6_ENTVE</name>
<dbReference type="AlphaFoldDB" id="A0A0N4V1A6"/>
<evidence type="ECO:0000313" key="3">
    <source>
        <dbReference type="WBParaSite" id="EVEC_0000372901-mRNA-1"/>
    </source>
</evidence>
<proteinExistence type="predicted"/>
<organism evidence="3">
    <name type="scientific">Enterobius vermicularis</name>
    <name type="common">Human pinworm</name>
    <dbReference type="NCBI Taxonomy" id="51028"/>
    <lineage>
        <taxon>Eukaryota</taxon>
        <taxon>Metazoa</taxon>
        <taxon>Ecdysozoa</taxon>
        <taxon>Nematoda</taxon>
        <taxon>Chromadorea</taxon>
        <taxon>Rhabditida</taxon>
        <taxon>Spirurina</taxon>
        <taxon>Oxyuridomorpha</taxon>
        <taxon>Oxyuroidea</taxon>
        <taxon>Oxyuridae</taxon>
        <taxon>Enterobius</taxon>
    </lineage>
</organism>
<gene>
    <name evidence="1" type="ORF">EVEC_LOCUS3437</name>
</gene>
<evidence type="ECO:0000313" key="1">
    <source>
        <dbReference type="EMBL" id="VDD88294.1"/>
    </source>
</evidence>
<evidence type="ECO:0000313" key="2">
    <source>
        <dbReference type="Proteomes" id="UP000274131"/>
    </source>
</evidence>
<reference evidence="3" key="1">
    <citation type="submission" date="2017-02" db="UniProtKB">
        <authorList>
            <consortium name="WormBaseParasite"/>
        </authorList>
    </citation>
    <scope>IDENTIFICATION</scope>
</reference>
<keyword evidence="2" id="KW-1185">Reference proteome</keyword>
<reference evidence="1 2" key="2">
    <citation type="submission" date="2018-10" db="EMBL/GenBank/DDBJ databases">
        <authorList>
            <consortium name="Pathogen Informatics"/>
        </authorList>
    </citation>
    <scope>NUCLEOTIDE SEQUENCE [LARGE SCALE GENOMIC DNA]</scope>
</reference>
<dbReference type="Proteomes" id="UP000274131">
    <property type="component" value="Unassembled WGS sequence"/>
</dbReference>
<accession>A0A0N4V1A6</accession>